<proteinExistence type="predicted"/>
<evidence type="ECO:0000313" key="2">
    <source>
        <dbReference type="Proteomes" id="UP001499987"/>
    </source>
</evidence>
<protein>
    <submittedName>
        <fullName evidence="1">Uncharacterized protein</fullName>
    </submittedName>
</protein>
<accession>A0ABN1TN60</accession>
<sequence length="74" mass="8243">MRTNATRPLPTAWLSRRFTRYVPPETCTQGSILSSQRELISCIWGADLVVLARFRAPAVLRLDCCRDCGSPSCA</sequence>
<organism evidence="1 2">
    <name type="scientific">Kitasatospora arboriphila</name>
    <dbReference type="NCBI Taxonomy" id="258052"/>
    <lineage>
        <taxon>Bacteria</taxon>
        <taxon>Bacillati</taxon>
        <taxon>Actinomycetota</taxon>
        <taxon>Actinomycetes</taxon>
        <taxon>Kitasatosporales</taxon>
        <taxon>Streptomycetaceae</taxon>
        <taxon>Kitasatospora</taxon>
    </lineage>
</organism>
<gene>
    <name evidence="1" type="ORF">GCM10009663_42770</name>
</gene>
<keyword evidence="2" id="KW-1185">Reference proteome</keyword>
<reference evidence="1 2" key="1">
    <citation type="journal article" date="2019" name="Int. J. Syst. Evol. Microbiol.">
        <title>The Global Catalogue of Microorganisms (GCM) 10K type strain sequencing project: providing services to taxonomists for standard genome sequencing and annotation.</title>
        <authorList>
            <consortium name="The Broad Institute Genomics Platform"/>
            <consortium name="The Broad Institute Genome Sequencing Center for Infectious Disease"/>
            <person name="Wu L."/>
            <person name="Ma J."/>
        </authorList>
    </citation>
    <scope>NUCLEOTIDE SEQUENCE [LARGE SCALE GENOMIC DNA]</scope>
    <source>
        <strain evidence="1 2">JCM 13002</strain>
    </source>
</reference>
<dbReference type="Proteomes" id="UP001499987">
    <property type="component" value="Unassembled WGS sequence"/>
</dbReference>
<evidence type="ECO:0000313" key="1">
    <source>
        <dbReference type="EMBL" id="GAA1094786.1"/>
    </source>
</evidence>
<dbReference type="EMBL" id="BAAALD010000041">
    <property type="protein sequence ID" value="GAA1094786.1"/>
    <property type="molecule type" value="Genomic_DNA"/>
</dbReference>
<name>A0ABN1TN60_9ACTN</name>
<comment type="caution">
    <text evidence="1">The sequence shown here is derived from an EMBL/GenBank/DDBJ whole genome shotgun (WGS) entry which is preliminary data.</text>
</comment>